<dbReference type="STRING" id="1428644.BIV57_11145"/>
<accession>A0A1J7BFJ5</accession>
<keyword evidence="3" id="KW-1185">Reference proteome</keyword>
<dbReference type="Pfam" id="PF05362">
    <property type="entry name" value="Lon_C"/>
    <property type="match status" value="1"/>
</dbReference>
<dbReference type="SUPFAM" id="SSF54211">
    <property type="entry name" value="Ribosomal protein S5 domain 2-like"/>
    <property type="match status" value="1"/>
</dbReference>
<reference evidence="2 3" key="1">
    <citation type="submission" date="2016-10" db="EMBL/GenBank/DDBJ databases">
        <title>Genome sequence of Streptomyces gilvigriseus MUSC 26.</title>
        <authorList>
            <person name="Lee L.-H."/>
            <person name="Ser H.-L."/>
        </authorList>
    </citation>
    <scope>NUCLEOTIDE SEQUENCE [LARGE SCALE GENOMIC DNA]</scope>
    <source>
        <strain evidence="2 3">MUSC 26</strain>
    </source>
</reference>
<gene>
    <name evidence="2" type="ORF">BIV57_11145</name>
</gene>
<sequence>MSKKGPLAAVAAVLLAALFAVALLVPLPYSVMVPGDASDALGTAKGKPVITITGHPVRQTSGELRTTTIGATLPDARITLVDAVRAWFATDQAVVPRDAIYPSGKSVAQLNKLSAQEMQQSQQAAVSAALSYLKLDPDTVKVTLDLPDVGGPSAGLLFSLGIVDKIQGDGHGGDLTGGKDIAGTGTITAKGAVGPVGGATLKTQAAKAAGATVFLVPKGECSSAKANLPSGLRLVPVVSLQDAIGSLRALHTGGSVPSC</sequence>
<dbReference type="InterPro" id="IPR008269">
    <property type="entry name" value="Lon_proteolytic"/>
</dbReference>
<dbReference type="GO" id="GO:0004176">
    <property type="term" value="F:ATP-dependent peptidase activity"/>
    <property type="evidence" value="ECO:0007669"/>
    <property type="project" value="InterPro"/>
</dbReference>
<dbReference type="InterPro" id="IPR020568">
    <property type="entry name" value="Ribosomal_Su5_D2-typ_SF"/>
</dbReference>
<dbReference type="GO" id="GO:0006508">
    <property type="term" value="P:proteolysis"/>
    <property type="evidence" value="ECO:0007669"/>
    <property type="project" value="InterPro"/>
</dbReference>
<protein>
    <recommendedName>
        <fullName evidence="1">Lon proteolytic domain-containing protein</fullName>
    </recommendedName>
</protein>
<evidence type="ECO:0000313" key="3">
    <source>
        <dbReference type="Proteomes" id="UP000243342"/>
    </source>
</evidence>
<feature type="domain" description="Lon proteolytic" evidence="1">
    <location>
        <begin position="142"/>
        <end position="229"/>
    </location>
</feature>
<dbReference type="EMBL" id="MLCF01000053">
    <property type="protein sequence ID" value="OIV37422.1"/>
    <property type="molecule type" value="Genomic_DNA"/>
</dbReference>
<evidence type="ECO:0000259" key="1">
    <source>
        <dbReference type="Pfam" id="PF05362"/>
    </source>
</evidence>
<dbReference type="AlphaFoldDB" id="A0A1J7BFJ5"/>
<evidence type="ECO:0000313" key="2">
    <source>
        <dbReference type="EMBL" id="OIV37422.1"/>
    </source>
</evidence>
<name>A0A1J7BFJ5_9ACTN</name>
<dbReference type="Proteomes" id="UP000243342">
    <property type="component" value="Unassembled WGS sequence"/>
</dbReference>
<dbReference type="GO" id="GO:0004252">
    <property type="term" value="F:serine-type endopeptidase activity"/>
    <property type="evidence" value="ECO:0007669"/>
    <property type="project" value="InterPro"/>
</dbReference>
<organism evidence="2 3">
    <name type="scientific">Mangrovactinospora gilvigrisea</name>
    <dbReference type="NCBI Taxonomy" id="1428644"/>
    <lineage>
        <taxon>Bacteria</taxon>
        <taxon>Bacillati</taxon>
        <taxon>Actinomycetota</taxon>
        <taxon>Actinomycetes</taxon>
        <taxon>Kitasatosporales</taxon>
        <taxon>Streptomycetaceae</taxon>
        <taxon>Mangrovactinospora</taxon>
    </lineage>
</organism>
<dbReference type="Gene3D" id="3.30.230.10">
    <property type="match status" value="1"/>
</dbReference>
<proteinExistence type="predicted"/>
<comment type="caution">
    <text evidence="2">The sequence shown here is derived from an EMBL/GenBank/DDBJ whole genome shotgun (WGS) entry which is preliminary data.</text>
</comment>
<dbReference type="InterPro" id="IPR014721">
    <property type="entry name" value="Ribsml_uS5_D2-typ_fold_subgr"/>
</dbReference>